<protein>
    <submittedName>
        <fullName evidence="1">Alkylhydroperoxidase</fullName>
    </submittedName>
</protein>
<organism evidence="1 2">
    <name type="scientific">Aquimarina aggregata</name>
    <dbReference type="NCBI Taxonomy" id="1642818"/>
    <lineage>
        <taxon>Bacteria</taxon>
        <taxon>Pseudomonadati</taxon>
        <taxon>Bacteroidota</taxon>
        <taxon>Flavobacteriia</taxon>
        <taxon>Flavobacteriales</taxon>
        <taxon>Flavobacteriaceae</taxon>
        <taxon>Aquimarina</taxon>
    </lineage>
</organism>
<keyword evidence="1" id="KW-0560">Oxidoreductase</keyword>
<proteinExistence type="predicted"/>
<evidence type="ECO:0000313" key="1">
    <source>
        <dbReference type="EMBL" id="KZS41774.1"/>
    </source>
</evidence>
<dbReference type="NCBIfam" id="TIGR01926">
    <property type="entry name" value="peroxid_rel"/>
    <property type="match status" value="1"/>
</dbReference>
<keyword evidence="2" id="KW-1185">Reference proteome</keyword>
<dbReference type="Proteomes" id="UP000076715">
    <property type="component" value="Unassembled WGS sequence"/>
</dbReference>
<dbReference type="InterPro" id="IPR029032">
    <property type="entry name" value="AhpD-like"/>
</dbReference>
<dbReference type="PANTHER" id="PTHR35446:SF2">
    <property type="entry name" value="CARBOXYMUCONOLACTONE DECARBOXYLASE-LIKE DOMAIN-CONTAINING PROTEIN"/>
    <property type="match status" value="1"/>
</dbReference>
<evidence type="ECO:0000313" key="2">
    <source>
        <dbReference type="Proteomes" id="UP000076715"/>
    </source>
</evidence>
<dbReference type="STRING" id="1642818.AWE51_20485"/>
<dbReference type="OrthoDB" id="9808310at2"/>
<keyword evidence="1" id="KW-0575">Peroxidase</keyword>
<gene>
    <name evidence="1" type="ORF">AWE51_20485</name>
</gene>
<comment type="caution">
    <text evidence="1">The sequence shown here is derived from an EMBL/GenBank/DDBJ whole genome shotgun (WGS) entry which is preliminary data.</text>
</comment>
<dbReference type="EMBL" id="LQRT01000003">
    <property type="protein sequence ID" value="KZS41774.1"/>
    <property type="molecule type" value="Genomic_DNA"/>
</dbReference>
<dbReference type="PANTHER" id="PTHR35446">
    <property type="entry name" value="SI:CH211-175M2.5"/>
    <property type="match status" value="1"/>
</dbReference>
<dbReference type="AlphaFoldDB" id="A0A162CT45"/>
<dbReference type="GO" id="GO:0004601">
    <property type="term" value="F:peroxidase activity"/>
    <property type="evidence" value="ECO:0007669"/>
    <property type="project" value="UniProtKB-KW"/>
</dbReference>
<dbReference type="Gene3D" id="1.20.1290.10">
    <property type="entry name" value="AhpD-like"/>
    <property type="match status" value="1"/>
</dbReference>
<dbReference type="RefSeq" id="WP_066311442.1">
    <property type="nucleotide sequence ID" value="NZ_LQRT01000003.1"/>
</dbReference>
<dbReference type="InterPro" id="IPR010195">
    <property type="entry name" value="Uncharacterised_peroxidase-rel"/>
</dbReference>
<dbReference type="SUPFAM" id="SSF69118">
    <property type="entry name" value="AhpD-like"/>
    <property type="match status" value="1"/>
</dbReference>
<sequence length="201" mass="22791">MSWIKEISYAEASGRLKKIYDRVKGPNNTIDNVLSVHSLRPHTLIGHMGLYKNVLHNANNTLPKWYLETLGVYVSYLNKCDYCVEHHSAGLKRLLNDDAKFNDIISCLISDNVKIYFKNKHLAGLHYAKQLTLSHHTISEADIRTLRIQNLSDGEILEINQVVSYFNYVNRTVVGLGVNTEGDIIGLSPNDNDDPENWGHS</sequence>
<accession>A0A162CT45</accession>
<reference evidence="1 2" key="1">
    <citation type="submission" date="2016-01" db="EMBL/GenBank/DDBJ databases">
        <title>The draft genome sequence of Aquimarina sp. RZW4-3-2.</title>
        <authorList>
            <person name="Wang Y."/>
        </authorList>
    </citation>
    <scope>NUCLEOTIDE SEQUENCE [LARGE SCALE GENOMIC DNA]</scope>
    <source>
        <strain evidence="1 2">RZW4-3-2</strain>
    </source>
</reference>
<name>A0A162CT45_9FLAO</name>